<comment type="subcellular location">
    <subcellularLocation>
        <location evidence="1">Membrane</location>
        <topology evidence="1">Multi-pass membrane protein</topology>
    </subcellularLocation>
</comment>
<comment type="caution">
    <text evidence="7">The sequence shown here is derived from an EMBL/GenBank/DDBJ whole genome shotgun (WGS) entry which is preliminary data.</text>
</comment>
<dbReference type="Pfam" id="PF03073">
    <property type="entry name" value="TspO_MBR"/>
    <property type="match status" value="2"/>
</dbReference>
<dbReference type="OrthoDB" id="8841220at2759"/>
<dbReference type="Gene3D" id="1.20.1260.100">
    <property type="entry name" value="TspO/MBR protein"/>
    <property type="match status" value="2"/>
</dbReference>
<organism evidence="7 8">
    <name type="scientific">Polypedilum vanderplanki</name>
    <name type="common">Sleeping chironomid midge</name>
    <dbReference type="NCBI Taxonomy" id="319348"/>
    <lineage>
        <taxon>Eukaryota</taxon>
        <taxon>Metazoa</taxon>
        <taxon>Ecdysozoa</taxon>
        <taxon>Arthropoda</taxon>
        <taxon>Hexapoda</taxon>
        <taxon>Insecta</taxon>
        <taxon>Pterygota</taxon>
        <taxon>Neoptera</taxon>
        <taxon>Endopterygota</taxon>
        <taxon>Diptera</taxon>
        <taxon>Nematocera</taxon>
        <taxon>Chironomoidea</taxon>
        <taxon>Chironomidae</taxon>
        <taxon>Chironominae</taxon>
        <taxon>Polypedilum</taxon>
        <taxon>Polypedilum</taxon>
    </lineage>
</organism>
<comment type="similarity">
    <text evidence="2">Belongs to the TspO/BZRP family.</text>
</comment>
<dbReference type="GO" id="GO:0033013">
    <property type="term" value="P:tetrapyrrole metabolic process"/>
    <property type="evidence" value="ECO:0007669"/>
    <property type="project" value="UniProtKB-ARBA"/>
</dbReference>
<dbReference type="Proteomes" id="UP001107558">
    <property type="component" value="Chromosome 2"/>
</dbReference>
<dbReference type="GO" id="GO:0005741">
    <property type="term" value="C:mitochondrial outer membrane"/>
    <property type="evidence" value="ECO:0007669"/>
    <property type="project" value="TreeGrafter"/>
</dbReference>
<keyword evidence="4 6" id="KW-1133">Transmembrane helix</keyword>
<sequence length="299" mass="34633">MSILKNKIVQIIIACLIPLVGGLIVSMTTMGNKEPWYSTINKPSWNPKDWIFAPVWSFLYISMGYASFRVYDEGEGFKGQARFPIIMYIIQLIVNLTWTPVFFYYHLIGAATIHIFAVLVTLIITGILFYRIDKTAGILFIPYFAWHKYFQIIISILIPLILGFVTSIVALSRKEPFYFDLEKPKYTPPDWIFPFVWIFIYVSIGYASFRVYDKSAKSAKIALIIYIIQLFFNITWTATFFFFHVTGFAIFHIIIVFFLLVTTGLLFYRVDKVAGLLFIPYGIWVTYAACVLVAIFKMN</sequence>
<proteinExistence type="inferred from homology"/>
<feature type="transmembrane region" description="Helical" evidence="6">
    <location>
        <begin position="83"/>
        <end position="105"/>
    </location>
</feature>
<evidence type="ECO:0000256" key="5">
    <source>
        <dbReference type="ARBA" id="ARBA00023136"/>
    </source>
</evidence>
<evidence type="ECO:0000313" key="8">
    <source>
        <dbReference type="Proteomes" id="UP001107558"/>
    </source>
</evidence>
<feature type="transmembrane region" description="Helical" evidence="6">
    <location>
        <begin position="111"/>
        <end position="130"/>
    </location>
</feature>
<feature type="transmembrane region" description="Helical" evidence="6">
    <location>
        <begin position="249"/>
        <end position="268"/>
    </location>
</feature>
<accession>A0A9J6C8R8</accession>
<evidence type="ECO:0000256" key="4">
    <source>
        <dbReference type="ARBA" id="ARBA00022989"/>
    </source>
</evidence>
<dbReference type="InterPro" id="IPR038330">
    <property type="entry name" value="TspO/MBR-related_sf"/>
</dbReference>
<dbReference type="EMBL" id="JADBJN010000002">
    <property type="protein sequence ID" value="KAG5678540.1"/>
    <property type="molecule type" value="Genomic_DNA"/>
</dbReference>
<gene>
    <name evidence="7" type="ORF">PVAND_008207</name>
</gene>
<dbReference type="AlphaFoldDB" id="A0A9J6C8R8"/>
<feature type="transmembrane region" description="Helical" evidence="6">
    <location>
        <begin position="50"/>
        <end position="71"/>
    </location>
</feature>
<evidence type="ECO:0000256" key="2">
    <source>
        <dbReference type="ARBA" id="ARBA00007524"/>
    </source>
</evidence>
<keyword evidence="3 6" id="KW-0812">Transmembrane</keyword>
<evidence type="ECO:0000256" key="6">
    <source>
        <dbReference type="SAM" id="Phobius"/>
    </source>
</evidence>
<feature type="transmembrane region" description="Helical" evidence="6">
    <location>
        <begin position="150"/>
        <end position="171"/>
    </location>
</feature>
<reference evidence="7" key="1">
    <citation type="submission" date="2021-03" db="EMBL/GenBank/DDBJ databases">
        <title>Chromosome level genome of the anhydrobiotic midge Polypedilum vanderplanki.</title>
        <authorList>
            <person name="Yoshida Y."/>
            <person name="Kikawada T."/>
            <person name="Gusev O."/>
        </authorList>
    </citation>
    <scope>NUCLEOTIDE SEQUENCE</scope>
    <source>
        <strain evidence="7">NIAS01</strain>
        <tissue evidence="7">Whole body or cell culture</tissue>
    </source>
</reference>
<dbReference type="CDD" id="cd15904">
    <property type="entry name" value="TSPO_MBR"/>
    <property type="match status" value="2"/>
</dbReference>
<feature type="transmembrane region" description="Helical" evidence="6">
    <location>
        <begin position="191"/>
        <end position="209"/>
    </location>
</feature>
<evidence type="ECO:0000313" key="7">
    <source>
        <dbReference type="EMBL" id="KAG5678540.1"/>
    </source>
</evidence>
<feature type="transmembrane region" description="Helical" evidence="6">
    <location>
        <begin position="275"/>
        <end position="296"/>
    </location>
</feature>
<feature type="transmembrane region" description="Helical" evidence="6">
    <location>
        <begin position="12"/>
        <end position="30"/>
    </location>
</feature>
<evidence type="ECO:0000256" key="1">
    <source>
        <dbReference type="ARBA" id="ARBA00004141"/>
    </source>
</evidence>
<dbReference type="PANTHER" id="PTHR10057:SF0">
    <property type="entry name" value="TRANSLOCATOR PROTEIN"/>
    <property type="match status" value="1"/>
</dbReference>
<evidence type="ECO:0000256" key="3">
    <source>
        <dbReference type="ARBA" id="ARBA00022692"/>
    </source>
</evidence>
<keyword evidence="5 6" id="KW-0472">Membrane</keyword>
<name>A0A9J6C8R8_POLVA</name>
<feature type="transmembrane region" description="Helical" evidence="6">
    <location>
        <begin position="221"/>
        <end position="243"/>
    </location>
</feature>
<dbReference type="FunFam" id="1.20.1260.100:FF:000001">
    <property type="entry name" value="translocator protein 2"/>
    <property type="match status" value="2"/>
</dbReference>
<keyword evidence="8" id="KW-1185">Reference proteome</keyword>
<protein>
    <submittedName>
        <fullName evidence="7">Uncharacterized protein</fullName>
    </submittedName>
</protein>
<dbReference type="InterPro" id="IPR004307">
    <property type="entry name" value="TspO_MBR"/>
</dbReference>
<dbReference type="PANTHER" id="PTHR10057">
    <property type="entry name" value="PERIPHERAL-TYPE BENZODIAZEPINE RECEPTOR"/>
    <property type="match status" value="1"/>
</dbReference>